<dbReference type="PANTHER" id="PTHR43329">
    <property type="entry name" value="EPOXIDE HYDROLASE"/>
    <property type="match status" value="1"/>
</dbReference>
<evidence type="ECO:0000259" key="2">
    <source>
        <dbReference type="Pfam" id="PF00561"/>
    </source>
</evidence>
<proteinExistence type="predicted"/>
<gene>
    <name evidence="3" type="ORF">RYX45_04710</name>
</gene>
<feature type="domain" description="AB hydrolase-1" evidence="2">
    <location>
        <begin position="27"/>
        <end position="269"/>
    </location>
</feature>
<dbReference type="PRINTS" id="PR00412">
    <property type="entry name" value="EPOXHYDRLASE"/>
</dbReference>
<evidence type="ECO:0000313" key="4">
    <source>
        <dbReference type="Proteomes" id="UP001285636"/>
    </source>
</evidence>
<dbReference type="SUPFAM" id="SSF53474">
    <property type="entry name" value="alpha/beta-Hydrolases"/>
    <property type="match status" value="1"/>
</dbReference>
<dbReference type="AlphaFoldDB" id="A0AAJ2KWR3"/>
<organism evidence="3 4">
    <name type="scientific">Alkalihalophilus pseudofirmus</name>
    <name type="common">Bacillus pseudofirmus</name>
    <dbReference type="NCBI Taxonomy" id="79885"/>
    <lineage>
        <taxon>Bacteria</taxon>
        <taxon>Bacillati</taxon>
        <taxon>Bacillota</taxon>
        <taxon>Bacilli</taxon>
        <taxon>Bacillales</taxon>
        <taxon>Bacillaceae</taxon>
        <taxon>Alkalihalophilus</taxon>
    </lineage>
</organism>
<dbReference type="PRINTS" id="PR00111">
    <property type="entry name" value="ABHYDROLASE"/>
</dbReference>
<comment type="caution">
    <text evidence="3">The sequence shown here is derived from an EMBL/GenBank/DDBJ whole genome shotgun (WGS) entry which is preliminary data.</text>
</comment>
<evidence type="ECO:0000256" key="1">
    <source>
        <dbReference type="ARBA" id="ARBA00022801"/>
    </source>
</evidence>
<evidence type="ECO:0000313" key="3">
    <source>
        <dbReference type="EMBL" id="MDV2884470.1"/>
    </source>
</evidence>
<dbReference type="GO" id="GO:0016787">
    <property type="term" value="F:hydrolase activity"/>
    <property type="evidence" value="ECO:0007669"/>
    <property type="project" value="UniProtKB-KW"/>
</dbReference>
<reference evidence="3" key="1">
    <citation type="submission" date="2023-10" db="EMBL/GenBank/DDBJ databases">
        <title>Screening of Alkalihalophilus pseudofirmusBZ-TG-HK211 and Its Alleviation of Salt Stress on Rapeseed Growth.</title>
        <authorList>
            <person name="Zhao B."/>
            <person name="Guo T."/>
        </authorList>
    </citation>
    <scope>NUCLEOTIDE SEQUENCE</scope>
    <source>
        <strain evidence="3">BZ-TG-HK211</strain>
    </source>
</reference>
<name>A0AAJ2KWR3_ALKPS</name>
<dbReference type="RefSeq" id="WP_323465976.1">
    <property type="nucleotide sequence ID" value="NZ_CP144224.1"/>
</dbReference>
<keyword evidence="1 3" id="KW-0378">Hydrolase</keyword>
<dbReference type="InterPro" id="IPR000639">
    <property type="entry name" value="Epox_hydrolase-like"/>
</dbReference>
<dbReference type="Pfam" id="PF00561">
    <property type="entry name" value="Abhydrolase_1"/>
    <property type="match status" value="1"/>
</dbReference>
<sequence length="283" mass="32449">MEKVDFVIIETNDIKLHIAVAGPEDGPLVILLHGFPEFWYGWRNQVEPLVQSGYRVVIPDQRGYNLSERPLEIKEYTIDHLRDDITGIIDYLGYKKANIIGHDWGGIVAWHLASTKPEYVEKLTVINSPHPAVFKSTILKNPMQLLRSMYMMFFQIPKLPETFLSKNDYDSVKKVLMQTSLPDTFTDKDLSAYVNAWQQPNALTTMLNWYRAMTRTPLVKPSIIQVPVQVLWGQRDAFLSSQLAKDSAALCNDAELIMIDGTHWVHLEKSELVNSMIEKFLAK</sequence>
<accession>A0AAJ2KWR3</accession>
<dbReference type="InterPro" id="IPR000073">
    <property type="entry name" value="AB_hydrolase_1"/>
</dbReference>
<protein>
    <submittedName>
        <fullName evidence="3">Alpha/beta hydrolase</fullName>
    </submittedName>
</protein>
<dbReference type="InterPro" id="IPR029058">
    <property type="entry name" value="AB_hydrolase_fold"/>
</dbReference>
<dbReference type="EMBL" id="JAWJAY010000001">
    <property type="protein sequence ID" value="MDV2884470.1"/>
    <property type="molecule type" value="Genomic_DNA"/>
</dbReference>
<dbReference type="Gene3D" id="3.40.50.1820">
    <property type="entry name" value="alpha/beta hydrolase"/>
    <property type="match status" value="1"/>
</dbReference>
<dbReference type="Proteomes" id="UP001285636">
    <property type="component" value="Unassembled WGS sequence"/>
</dbReference>